<dbReference type="InterPro" id="IPR000719">
    <property type="entry name" value="Prot_kinase_dom"/>
</dbReference>
<keyword evidence="4 7" id="KW-0418">Kinase</keyword>
<dbReference type="SUPFAM" id="SSF56112">
    <property type="entry name" value="Protein kinase-like (PK-like)"/>
    <property type="match status" value="1"/>
</dbReference>
<keyword evidence="3" id="KW-0547">Nucleotide-binding</keyword>
<dbReference type="PANTHER" id="PTHR43671">
    <property type="entry name" value="SERINE/THREONINE-PROTEIN KINASE NEK"/>
    <property type="match status" value="1"/>
</dbReference>
<evidence type="ECO:0000256" key="1">
    <source>
        <dbReference type="ARBA" id="ARBA00012513"/>
    </source>
</evidence>
<evidence type="ECO:0000256" key="3">
    <source>
        <dbReference type="ARBA" id="ARBA00022741"/>
    </source>
</evidence>
<gene>
    <name evidence="7" type="ORF">P171DRAFT_211344</name>
</gene>
<dbReference type="InterPro" id="IPR011009">
    <property type="entry name" value="Kinase-like_dom_sf"/>
</dbReference>
<evidence type="ECO:0000313" key="8">
    <source>
        <dbReference type="Proteomes" id="UP000799764"/>
    </source>
</evidence>
<sequence>MVRIHRLGHLQPEGGFNDGIEVWQEDTSQGRLLIRKAFRREDVPAHALREVRLLNQLSPCPYIVRMYSASITRTAGELFMECCGKGTIKALIREHGQRGRKIPEAFVWHVFISLVEAVHYMQHGPPGGGARAWNYVYHRDLHPGNIFITGRRDTGLHVVLGDFGSAVSRAWGDGARVHMQAVDFGIPESCMNDTSDIYQIGLVIIAMCRLTYRPLALVRPTRGARERLLAGPQYSDALNRLVERCLRTNPGDRVGVLDLRAELRREYYRASCHDRRELLVFPTMRIYQR</sequence>
<protein>
    <recommendedName>
        <fullName evidence="1">non-specific serine/threonine protein kinase</fullName>
        <ecNumber evidence="1">2.7.11.1</ecNumber>
    </recommendedName>
</protein>
<proteinExistence type="predicted"/>
<dbReference type="Proteomes" id="UP000799764">
    <property type="component" value="Unassembled WGS sequence"/>
</dbReference>
<reference evidence="7" key="1">
    <citation type="journal article" date="2020" name="Stud. Mycol.">
        <title>101 Dothideomycetes genomes: a test case for predicting lifestyles and emergence of pathogens.</title>
        <authorList>
            <person name="Haridas S."/>
            <person name="Albert R."/>
            <person name="Binder M."/>
            <person name="Bloem J."/>
            <person name="Labutti K."/>
            <person name="Salamov A."/>
            <person name="Andreopoulos B."/>
            <person name="Baker S."/>
            <person name="Barry K."/>
            <person name="Bills G."/>
            <person name="Bluhm B."/>
            <person name="Cannon C."/>
            <person name="Castanera R."/>
            <person name="Culley D."/>
            <person name="Daum C."/>
            <person name="Ezra D."/>
            <person name="Gonzalez J."/>
            <person name="Henrissat B."/>
            <person name="Kuo A."/>
            <person name="Liang C."/>
            <person name="Lipzen A."/>
            <person name="Lutzoni F."/>
            <person name="Magnuson J."/>
            <person name="Mondo S."/>
            <person name="Nolan M."/>
            <person name="Ohm R."/>
            <person name="Pangilinan J."/>
            <person name="Park H.-J."/>
            <person name="Ramirez L."/>
            <person name="Alfaro M."/>
            <person name="Sun H."/>
            <person name="Tritt A."/>
            <person name="Yoshinaga Y."/>
            <person name="Zwiers L.-H."/>
            <person name="Turgeon B."/>
            <person name="Goodwin S."/>
            <person name="Spatafora J."/>
            <person name="Crous P."/>
            <person name="Grigoriev I."/>
        </authorList>
    </citation>
    <scope>NUCLEOTIDE SEQUENCE</scope>
    <source>
        <strain evidence="7">CBS 690.94</strain>
    </source>
</reference>
<dbReference type="PROSITE" id="PS50011">
    <property type="entry name" value="PROTEIN_KINASE_DOM"/>
    <property type="match status" value="1"/>
</dbReference>
<feature type="domain" description="Protein kinase" evidence="6">
    <location>
        <begin position="5"/>
        <end position="268"/>
    </location>
</feature>
<organism evidence="7 8">
    <name type="scientific">Karstenula rhodostoma CBS 690.94</name>
    <dbReference type="NCBI Taxonomy" id="1392251"/>
    <lineage>
        <taxon>Eukaryota</taxon>
        <taxon>Fungi</taxon>
        <taxon>Dikarya</taxon>
        <taxon>Ascomycota</taxon>
        <taxon>Pezizomycotina</taxon>
        <taxon>Dothideomycetes</taxon>
        <taxon>Pleosporomycetidae</taxon>
        <taxon>Pleosporales</taxon>
        <taxon>Massarineae</taxon>
        <taxon>Didymosphaeriaceae</taxon>
        <taxon>Karstenula</taxon>
    </lineage>
</organism>
<accession>A0A9P4PQ60</accession>
<keyword evidence="8" id="KW-1185">Reference proteome</keyword>
<dbReference type="GO" id="GO:0005524">
    <property type="term" value="F:ATP binding"/>
    <property type="evidence" value="ECO:0007669"/>
    <property type="project" value="UniProtKB-KW"/>
</dbReference>
<keyword evidence="2" id="KW-0808">Transferase</keyword>
<dbReference type="EMBL" id="MU001495">
    <property type="protein sequence ID" value="KAF2448351.1"/>
    <property type="molecule type" value="Genomic_DNA"/>
</dbReference>
<evidence type="ECO:0000256" key="4">
    <source>
        <dbReference type="ARBA" id="ARBA00022777"/>
    </source>
</evidence>
<evidence type="ECO:0000259" key="6">
    <source>
        <dbReference type="PROSITE" id="PS50011"/>
    </source>
</evidence>
<dbReference type="PANTHER" id="PTHR43671:SF13">
    <property type="entry name" value="SERINE_THREONINE-PROTEIN KINASE NEK2"/>
    <property type="match status" value="1"/>
</dbReference>
<dbReference type="Gene3D" id="1.10.510.10">
    <property type="entry name" value="Transferase(Phosphotransferase) domain 1"/>
    <property type="match status" value="1"/>
</dbReference>
<keyword evidence="5" id="KW-0067">ATP-binding</keyword>
<dbReference type="SMART" id="SM00220">
    <property type="entry name" value="S_TKc"/>
    <property type="match status" value="1"/>
</dbReference>
<evidence type="ECO:0000313" key="7">
    <source>
        <dbReference type="EMBL" id="KAF2448351.1"/>
    </source>
</evidence>
<dbReference type="GO" id="GO:0004674">
    <property type="term" value="F:protein serine/threonine kinase activity"/>
    <property type="evidence" value="ECO:0007669"/>
    <property type="project" value="UniProtKB-EC"/>
</dbReference>
<dbReference type="InterPro" id="IPR050660">
    <property type="entry name" value="NEK_Ser/Thr_kinase"/>
</dbReference>
<evidence type="ECO:0000256" key="2">
    <source>
        <dbReference type="ARBA" id="ARBA00022679"/>
    </source>
</evidence>
<name>A0A9P4PQ60_9PLEO</name>
<dbReference type="AlphaFoldDB" id="A0A9P4PQ60"/>
<dbReference type="Pfam" id="PF00069">
    <property type="entry name" value="Pkinase"/>
    <property type="match status" value="1"/>
</dbReference>
<dbReference type="EC" id="2.7.11.1" evidence="1"/>
<comment type="caution">
    <text evidence="7">The sequence shown here is derived from an EMBL/GenBank/DDBJ whole genome shotgun (WGS) entry which is preliminary data.</text>
</comment>
<evidence type="ECO:0000256" key="5">
    <source>
        <dbReference type="ARBA" id="ARBA00022840"/>
    </source>
</evidence>
<dbReference type="OrthoDB" id="310217at2759"/>